<protein>
    <submittedName>
        <fullName evidence="2">Uncharacterized protein</fullName>
    </submittedName>
</protein>
<dbReference type="EMBL" id="LXQA010522199">
    <property type="protein sequence ID" value="MCI57011.1"/>
    <property type="molecule type" value="Genomic_DNA"/>
</dbReference>
<organism evidence="2 3">
    <name type="scientific">Trifolium medium</name>
    <dbReference type="NCBI Taxonomy" id="97028"/>
    <lineage>
        <taxon>Eukaryota</taxon>
        <taxon>Viridiplantae</taxon>
        <taxon>Streptophyta</taxon>
        <taxon>Embryophyta</taxon>
        <taxon>Tracheophyta</taxon>
        <taxon>Spermatophyta</taxon>
        <taxon>Magnoliopsida</taxon>
        <taxon>eudicotyledons</taxon>
        <taxon>Gunneridae</taxon>
        <taxon>Pentapetalae</taxon>
        <taxon>rosids</taxon>
        <taxon>fabids</taxon>
        <taxon>Fabales</taxon>
        <taxon>Fabaceae</taxon>
        <taxon>Papilionoideae</taxon>
        <taxon>50 kb inversion clade</taxon>
        <taxon>NPAAA clade</taxon>
        <taxon>Hologalegina</taxon>
        <taxon>IRL clade</taxon>
        <taxon>Trifolieae</taxon>
        <taxon>Trifolium</taxon>
    </lineage>
</organism>
<feature type="compositionally biased region" description="Basic and acidic residues" evidence="1">
    <location>
        <begin position="1"/>
        <end position="10"/>
    </location>
</feature>
<evidence type="ECO:0000313" key="3">
    <source>
        <dbReference type="Proteomes" id="UP000265520"/>
    </source>
</evidence>
<proteinExistence type="predicted"/>
<comment type="caution">
    <text evidence="2">The sequence shown here is derived from an EMBL/GenBank/DDBJ whole genome shotgun (WGS) entry which is preliminary data.</text>
</comment>
<dbReference type="AlphaFoldDB" id="A0A392T7D1"/>
<accession>A0A392T7D1</accession>
<evidence type="ECO:0000256" key="1">
    <source>
        <dbReference type="SAM" id="MobiDB-lite"/>
    </source>
</evidence>
<sequence length="58" mass="6095">PSCNAGHRESQPSLAHNLNTGATEGCEVKPDAAHVEQEVVAVVLLLLHVLPLNLSMPS</sequence>
<evidence type="ECO:0000313" key="2">
    <source>
        <dbReference type="EMBL" id="MCI57011.1"/>
    </source>
</evidence>
<dbReference type="Proteomes" id="UP000265520">
    <property type="component" value="Unassembled WGS sequence"/>
</dbReference>
<reference evidence="2 3" key="1">
    <citation type="journal article" date="2018" name="Front. Plant Sci.">
        <title>Red Clover (Trifolium pratense) and Zigzag Clover (T. medium) - A Picture of Genomic Similarities and Differences.</title>
        <authorList>
            <person name="Dluhosova J."/>
            <person name="Istvanek J."/>
            <person name="Nedelnik J."/>
            <person name="Repkova J."/>
        </authorList>
    </citation>
    <scope>NUCLEOTIDE SEQUENCE [LARGE SCALE GENOMIC DNA]</scope>
    <source>
        <strain evidence="3">cv. 10/8</strain>
        <tissue evidence="2">Leaf</tissue>
    </source>
</reference>
<keyword evidence="3" id="KW-1185">Reference proteome</keyword>
<feature type="compositionally biased region" description="Polar residues" evidence="1">
    <location>
        <begin position="11"/>
        <end position="22"/>
    </location>
</feature>
<name>A0A392T7D1_9FABA</name>
<feature type="non-terminal residue" evidence="2">
    <location>
        <position position="1"/>
    </location>
</feature>
<feature type="region of interest" description="Disordered" evidence="1">
    <location>
        <begin position="1"/>
        <end position="22"/>
    </location>
</feature>